<gene>
    <name evidence="2" type="ORF">DPMN_058771</name>
</gene>
<proteinExistence type="predicted"/>
<feature type="region of interest" description="Disordered" evidence="1">
    <location>
        <begin position="1"/>
        <end position="51"/>
    </location>
</feature>
<comment type="caution">
    <text evidence="2">The sequence shown here is derived from an EMBL/GenBank/DDBJ whole genome shotgun (WGS) entry which is preliminary data.</text>
</comment>
<evidence type="ECO:0000256" key="1">
    <source>
        <dbReference type="SAM" id="MobiDB-lite"/>
    </source>
</evidence>
<feature type="compositionally biased region" description="Basic and acidic residues" evidence="1">
    <location>
        <begin position="1"/>
        <end position="22"/>
    </location>
</feature>
<dbReference type="AlphaFoldDB" id="A0A9D4C2P9"/>
<dbReference type="EMBL" id="JAIWYP010000013">
    <property type="protein sequence ID" value="KAH3716055.1"/>
    <property type="molecule type" value="Genomic_DNA"/>
</dbReference>
<accession>A0A9D4C2P9</accession>
<evidence type="ECO:0000313" key="2">
    <source>
        <dbReference type="EMBL" id="KAH3716055.1"/>
    </source>
</evidence>
<protein>
    <submittedName>
        <fullName evidence="2">Uncharacterized protein</fullName>
    </submittedName>
</protein>
<evidence type="ECO:0000313" key="3">
    <source>
        <dbReference type="Proteomes" id="UP000828390"/>
    </source>
</evidence>
<reference evidence="2" key="1">
    <citation type="journal article" date="2019" name="bioRxiv">
        <title>The Genome of the Zebra Mussel, Dreissena polymorpha: A Resource for Invasive Species Research.</title>
        <authorList>
            <person name="McCartney M.A."/>
            <person name="Auch B."/>
            <person name="Kono T."/>
            <person name="Mallez S."/>
            <person name="Zhang Y."/>
            <person name="Obille A."/>
            <person name="Becker A."/>
            <person name="Abrahante J.E."/>
            <person name="Garbe J."/>
            <person name="Badalamenti J.P."/>
            <person name="Herman A."/>
            <person name="Mangelson H."/>
            <person name="Liachko I."/>
            <person name="Sullivan S."/>
            <person name="Sone E.D."/>
            <person name="Koren S."/>
            <person name="Silverstein K.A.T."/>
            <person name="Beckman K.B."/>
            <person name="Gohl D.M."/>
        </authorList>
    </citation>
    <scope>NUCLEOTIDE SEQUENCE</scope>
    <source>
        <strain evidence="2">Duluth1</strain>
        <tissue evidence="2">Whole animal</tissue>
    </source>
</reference>
<sequence length="101" mass="11461">MSHKRFVEPDYVPHSHSKDAHSKAVPHTKYSKDKVNQSKKSNVGEKPVSEKIPYADNDVKKTHPFLCSQGQQRTLVTSESDSDDDICVENELYEPFESAKV</sequence>
<dbReference type="Proteomes" id="UP000828390">
    <property type="component" value="Unassembled WGS sequence"/>
</dbReference>
<reference evidence="2" key="2">
    <citation type="submission" date="2020-11" db="EMBL/GenBank/DDBJ databases">
        <authorList>
            <person name="McCartney M.A."/>
            <person name="Auch B."/>
            <person name="Kono T."/>
            <person name="Mallez S."/>
            <person name="Becker A."/>
            <person name="Gohl D.M."/>
            <person name="Silverstein K.A.T."/>
            <person name="Koren S."/>
            <person name="Bechman K.B."/>
            <person name="Herman A."/>
            <person name="Abrahante J.E."/>
            <person name="Garbe J."/>
        </authorList>
    </citation>
    <scope>NUCLEOTIDE SEQUENCE</scope>
    <source>
        <strain evidence="2">Duluth1</strain>
        <tissue evidence="2">Whole animal</tissue>
    </source>
</reference>
<organism evidence="2 3">
    <name type="scientific">Dreissena polymorpha</name>
    <name type="common">Zebra mussel</name>
    <name type="synonym">Mytilus polymorpha</name>
    <dbReference type="NCBI Taxonomy" id="45954"/>
    <lineage>
        <taxon>Eukaryota</taxon>
        <taxon>Metazoa</taxon>
        <taxon>Spiralia</taxon>
        <taxon>Lophotrochozoa</taxon>
        <taxon>Mollusca</taxon>
        <taxon>Bivalvia</taxon>
        <taxon>Autobranchia</taxon>
        <taxon>Heteroconchia</taxon>
        <taxon>Euheterodonta</taxon>
        <taxon>Imparidentia</taxon>
        <taxon>Neoheterodontei</taxon>
        <taxon>Myida</taxon>
        <taxon>Dreissenoidea</taxon>
        <taxon>Dreissenidae</taxon>
        <taxon>Dreissena</taxon>
    </lineage>
</organism>
<name>A0A9D4C2P9_DREPO</name>
<keyword evidence="3" id="KW-1185">Reference proteome</keyword>